<dbReference type="RefSeq" id="WP_324716517.1">
    <property type="nucleotide sequence ID" value="NZ_CP141615.1"/>
</dbReference>
<evidence type="ECO:0000256" key="1">
    <source>
        <dbReference type="SAM" id="Phobius"/>
    </source>
</evidence>
<keyword evidence="3" id="KW-1185">Reference proteome</keyword>
<proteinExistence type="predicted"/>
<reference evidence="2 3" key="1">
    <citation type="journal article" date="2024" name="Front. Microbiol.">
        <title>Novel thermophilic genera Geochorda gen. nov. and Carboxydochorda gen. nov. from the deep terrestrial subsurface reveal the ecophysiological diversity in the class Limnochordia.</title>
        <authorList>
            <person name="Karnachuk O.V."/>
            <person name="Lukina A.P."/>
            <person name="Avakyan M.R."/>
            <person name="Kadnikov V.V."/>
            <person name="Begmatov S."/>
            <person name="Beletsky A.V."/>
            <person name="Vlasova K.G."/>
            <person name="Novikov A.A."/>
            <person name="Shcherbakova V.A."/>
            <person name="Mardanov A.V."/>
            <person name="Ravin N.V."/>
        </authorList>
    </citation>
    <scope>NUCLEOTIDE SEQUENCE [LARGE SCALE GENOMIC DNA]</scope>
    <source>
        <strain evidence="2 3">L945</strain>
    </source>
</reference>
<organism evidence="2 3">
    <name type="scientific">Carboxydichorda subterranea</name>
    <dbReference type="NCBI Taxonomy" id="3109565"/>
    <lineage>
        <taxon>Bacteria</taxon>
        <taxon>Bacillati</taxon>
        <taxon>Bacillota</taxon>
        <taxon>Limnochordia</taxon>
        <taxon>Limnochordales</taxon>
        <taxon>Geochordaceae</taxon>
        <taxon>Carboxydichorda</taxon>
    </lineage>
</organism>
<dbReference type="Proteomes" id="UP001332192">
    <property type="component" value="Chromosome"/>
</dbReference>
<name>A0ABZ1BWR7_9FIRM</name>
<evidence type="ECO:0000313" key="2">
    <source>
        <dbReference type="EMBL" id="WRP17245.1"/>
    </source>
</evidence>
<evidence type="ECO:0000313" key="3">
    <source>
        <dbReference type="Proteomes" id="UP001332192"/>
    </source>
</evidence>
<sequence>MATAKSKPRPRFSWWGLLVSQLAVVLGTELVVWWDVGLFWTIGCMSYAAGYAMFNFHPPYREPARHLAITYGVWLAGMVADKLIPFHLVPPGP</sequence>
<gene>
    <name evidence="2" type="ORF">U7230_14365</name>
</gene>
<accession>A0ABZ1BWR7</accession>
<keyword evidence="1" id="KW-0812">Transmembrane</keyword>
<dbReference type="EMBL" id="CP141615">
    <property type="protein sequence ID" value="WRP17245.1"/>
    <property type="molecule type" value="Genomic_DNA"/>
</dbReference>
<feature type="transmembrane region" description="Helical" evidence="1">
    <location>
        <begin position="38"/>
        <end position="56"/>
    </location>
</feature>
<feature type="transmembrane region" description="Helical" evidence="1">
    <location>
        <begin position="68"/>
        <end position="88"/>
    </location>
</feature>
<keyword evidence="1" id="KW-1133">Transmembrane helix</keyword>
<protein>
    <submittedName>
        <fullName evidence="2">Uncharacterized protein</fullName>
    </submittedName>
</protein>
<feature type="transmembrane region" description="Helical" evidence="1">
    <location>
        <begin position="12"/>
        <end position="32"/>
    </location>
</feature>
<keyword evidence="1" id="KW-0472">Membrane</keyword>